<sequence length="114" mass="12746">MVSMDYVKIAQTTDFIVDQKKKIAYEGKEILLTKIEGRYYAIDNKCTHMGGSLYDGNLEGNTIVCPRHGSAFDVRTGKVVKQGKILFIKVRVPDTRSYLVKVEGTDILISPSSE</sequence>
<dbReference type="Gene3D" id="2.102.10.10">
    <property type="entry name" value="Rieske [2Fe-2S] iron-sulphur domain"/>
    <property type="match status" value="1"/>
</dbReference>
<keyword evidence="2" id="KW-0479">Metal-binding</keyword>
<comment type="similarity">
    <text evidence="6">Belongs to the bacterial ring-hydroxylating dioxygenase ferredoxin component family.</text>
</comment>
<comment type="cofactor">
    <cofactor evidence="5">
        <name>[2Fe-2S] cluster</name>
        <dbReference type="ChEBI" id="CHEBI:190135"/>
    </cofactor>
</comment>
<evidence type="ECO:0000256" key="2">
    <source>
        <dbReference type="ARBA" id="ARBA00022723"/>
    </source>
</evidence>
<comment type="caution">
    <text evidence="8">The sequence shown here is derived from an EMBL/GenBank/DDBJ whole genome shotgun (WGS) entry which is preliminary data.</text>
</comment>
<accession>A0ABR6WJJ1</accession>
<dbReference type="InterPro" id="IPR036922">
    <property type="entry name" value="Rieske_2Fe-2S_sf"/>
</dbReference>
<evidence type="ECO:0000259" key="7">
    <source>
        <dbReference type="PROSITE" id="PS51296"/>
    </source>
</evidence>
<dbReference type="PANTHER" id="PTHR21496">
    <property type="entry name" value="FERREDOXIN-RELATED"/>
    <property type="match status" value="1"/>
</dbReference>
<protein>
    <submittedName>
        <fullName evidence="8">Rieske 2Fe-2S domain-containing protein</fullName>
    </submittedName>
</protein>
<keyword evidence="4" id="KW-0411">Iron-sulfur</keyword>
<evidence type="ECO:0000256" key="3">
    <source>
        <dbReference type="ARBA" id="ARBA00023004"/>
    </source>
</evidence>
<name>A0ABR6WJJ1_9FIRM</name>
<evidence type="ECO:0000313" key="8">
    <source>
        <dbReference type="EMBL" id="MBC3796612.1"/>
    </source>
</evidence>
<dbReference type="PANTHER" id="PTHR21496:SF0">
    <property type="entry name" value="RIESKE DOMAIN-CONTAINING PROTEIN"/>
    <property type="match status" value="1"/>
</dbReference>
<proteinExistence type="inferred from homology"/>
<organism evidence="8 9">
    <name type="scientific">Acetobacterium tundrae</name>
    <dbReference type="NCBI Taxonomy" id="132932"/>
    <lineage>
        <taxon>Bacteria</taxon>
        <taxon>Bacillati</taxon>
        <taxon>Bacillota</taxon>
        <taxon>Clostridia</taxon>
        <taxon>Eubacteriales</taxon>
        <taxon>Eubacteriaceae</taxon>
        <taxon>Acetobacterium</taxon>
    </lineage>
</organism>
<keyword evidence="1" id="KW-0001">2Fe-2S</keyword>
<dbReference type="PROSITE" id="PS51296">
    <property type="entry name" value="RIESKE"/>
    <property type="match status" value="1"/>
</dbReference>
<reference evidence="8 9" key="1">
    <citation type="journal article" date="2020" name="mSystems">
        <title>Defining Genomic and Predicted Metabolic Features of the Acetobacterium Genus.</title>
        <authorList>
            <person name="Ross D.E."/>
            <person name="Marshall C.W."/>
            <person name="Gulliver D."/>
            <person name="May H.D."/>
            <person name="Norman R.S."/>
        </authorList>
    </citation>
    <scope>NUCLEOTIDE SEQUENCE [LARGE SCALE GENOMIC DNA]</scope>
    <source>
        <strain evidence="8 9">DSM 9173</strain>
    </source>
</reference>
<keyword evidence="3" id="KW-0408">Iron</keyword>
<dbReference type="SUPFAM" id="SSF50022">
    <property type="entry name" value="ISP domain"/>
    <property type="match status" value="1"/>
</dbReference>
<dbReference type="InterPro" id="IPR017941">
    <property type="entry name" value="Rieske_2Fe-2S"/>
</dbReference>
<evidence type="ECO:0000256" key="5">
    <source>
        <dbReference type="ARBA" id="ARBA00034078"/>
    </source>
</evidence>
<evidence type="ECO:0000313" key="9">
    <source>
        <dbReference type="Proteomes" id="UP000653358"/>
    </source>
</evidence>
<dbReference type="Proteomes" id="UP000653358">
    <property type="component" value="Unassembled WGS sequence"/>
</dbReference>
<gene>
    <name evidence="8" type="ORF">GH807_06035</name>
</gene>
<evidence type="ECO:0000256" key="6">
    <source>
        <dbReference type="ARBA" id="ARBA00038001"/>
    </source>
</evidence>
<keyword evidence="9" id="KW-1185">Reference proteome</keyword>
<evidence type="ECO:0000256" key="1">
    <source>
        <dbReference type="ARBA" id="ARBA00022714"/>
    </source>
</evidence>
<dbReference type="Pfam" id="PF00355">
    <property type="entry name" value="Rieske"/>
    <property type="match status" value="1"/>
</dbReference>
<evidence type="ECO:0000256" key="4">
    <source>
        <dbReference type="ARBA" id="ARBA00023014"/>
    </source>
</evidence>
<feature type="domain" description="Rieske" evidence="7">
    <location>
        <begin position="7"/>
        <end position="109"/>
    </location>
</feature>
<dbReference type="EMBL" id="WJBB01000005">
    <property type="protein sequence ID" value="MBC3796612.1"/>
    <property type="molecule type" value="Genomic_DNA"/>
</dbReference>